<evidence type="ECO:0000313" key="3">
    <source>
        <dbReference type="Proteomes" id="UP001153709"/>
    </source>
</evidence>
<proteinExistence type="predicted"/>
<feature type="compositionally biased region" description="Basic and acidic residues" evidence="1">
    <location>
        <begin position="87"/>
        <end position="96"/>
    </location>
</feature>
<feature type="compositionally biased region" description="Acidic residues" evidence="1">
    <location>
        <begin position="52"/>
        <end position="72"/>
    </location>
</feature>
<feature type="compositionally biased region" description="Basic and acidic residues" evidence="1">
    <location>
        <begin position="29"/>
        <end position="51"/>
    </location>
</feature>
<organism evidence="2 3">
    <name type="scientific">Diabrotica balteata</name>
    <name type="common">Banded cucumber beetle</name>
    <dbReference type="NCBI Taxonomy" id="107213"/>
    <lineage>
        <taxon>Eukaryota</taxon>
        <taxon>Metazoa</taxon>
        <taxon>Ecdysozoa</taxon>
        <taxon>Arthropoda</taxon>
        <taxon>Hexapoda</taxon>
        <taxon>Insecta</taxon>
        <taxon>Pterygota</taxon>
        <taxon>Neoptera</taxon>
        <taxon>Endopterygota</taxon>
        <taxon>Coleoptera</taxon>
        <taxon>Polyphaga</taxon>
        <taxon>Cucujiformia</taxon>
        <taxon>Chrysomeloidea</taxon>
        <taxon>Chrysomelidae</taxon>
        <taxon>Galerucinae</taxon>
        <taxon>Diabroticina</taxon>
        <taxon>Diabroticites</taxon>
        <taxon>Diabrotica</taxon>
    </lineage>
</organism>
<gene>
    <name evidence="2" type="ORF">DIABBA_LOCUS1801</name>
</gene>
<dbReference type="Proteomes" id="UP001153709">
    <property type="component" value="Chromosome 1"/>
</dbReference>
<feature type="region of interest" description="Disordered" evidence="1">
    <location>
        <begin position="1"/>
        <end position="96"/>
    </location>
</feature>
<dbReference type="AlphaFoldDB" id="A0A9N9SRH9"/>
<sequence>MHERTSFDHSKIENLDVTPDIFTEDDSNDESKYDPSTSTDHRSMDETADKMDVEEDDNLTENETDEDDEDEDMGKQDSNPDENNVIVEKKDENLSD</sequence>
<feature type="compositionally biased region" description="Basic and acidic residues" evidence="1">
    <location>
        <begin position="1"/>
        <end position="14"/>
    </location>
</feature>
<evidence type="ECO:0000313" key="2">
    <source>
        <dbReference type="EMBL" id="CAG9827833.1"/>
    </source>
</evidence>
<name>A0A9N9SRH9_DIABA</name>
<evidence type="ECO:0000256" key="1">
    <source>
        <dbReference type="SAM" id="MobiDB-lite"/>
    </source>
</evidence>
<keyword evidence="3" id="KW-1185">Reference proteome</keyword>
<accession>A0A9N9SRH9</accession>
<dbReference type="EMBL" id="OU898276">
    <property type="protein sequence ID" value="CAG9827833.1"/>
    <property type="molecule type" value="Genomic_DNA"/>
</dbReference>
<reference evidence="2" key="1">
    <citation type="submission" date="2022-01" db="EMBL/GenBank/DDBJ databases">
        <authorList>
            <person name="King R."/>
        </authorList>
    </citation>
    <scope>NUCLEOTIDE SEQUENCE</scope>
</reference>
<protein>
    <submittedName>
        <fullName evidence="2">Uncharacterized protein</fullName>
    </submittedName>
</protein>